<reference evidence="9" key="1">
    <citation type="submission" date="2016-09" db="EMBL/GenBank/DDBJ databases">
        <authorList>
            <person name="Capua I."/>
            <person name="De Benedictis P."/>
            <person name="Joannis T."/>
            <person name="Lombin L.H."/>
            <person name="Cattoli G."/>
        </authorList>
    </citation>
    <scope>NUCLEOTIDE SEQUENCE</scope>
</reference>
<dbReference type="PANTHER" id="PTHR10642:SF26">
    <property type="entry name" value="RIBONUCLEASE H1"/>
    <property type="match status" value="1"/>
</dbReference>
<dbReference type="AlphaFoldDB" id="A0A1E1XLA1"/>
<dbReference type="GO" id="GO:0043137">
    <property type="term" value="P:DNA replication, removal of RNA primer"/>
    <property type="evidence" value="ECO:0007669"/>
    <property type="project" value="TreeGrafter"/>
</dbReference>
<evidence type="ECO:0000256" key="6">
    <source>
        <dbReference type="ARBA" id="ARBA00022759"/>
    </source>
</evidence>
<evidence type="ECO:0000256" key="2">
    <source>
        <dbReference type="ARBA" id="ARBA00005300"/>
    </source>
</evidence>
<dbReference type="GO" id="GO:0046872">
    <property type="term" value="F:metal ion binding"/>
    <property type="evidence" value="ECO:0007669"/>
    <property type="project" value="UniProtKB-KW"/>
</dbReference>
<dbReference type="PROSITE" id="PS50879">
    <property type="entry name" value="RNASE_H_1"/>
    <property type="match status" value="1"/>
</dbReference>
<evidence type="ECO:0000256" key="3">
    <source>
        <dbReference type="ARBA" id="ARBA00012180"/>
    </source>
</evidence>
<dbReference type="CDD" id="cd09276">
    <property type="entry name" value="Rnase_HI_RT_non_LTR"/>
    <property type="match status" value="1"/>
</dbReference>
<proteinExistence type="evidence at transcript level"/>
<dbReference type="EMBL" id="GFAA01003673">
    <property type="protein sequence ID" value="JAT99761.1"/>
    <property type="molecule type" value="mRNA"/>
</dbReference>
<keyword evidence="4" id="KW-0540">Nuclease</keyword>
<dbReference type="GO" id="GO:0003676">
    <property type="term" value="F:nucleic acid binding"/>
    <property type="evidence" value="ECO:0007669"/>
    <property type="project" value="InterPro"/>
</dbReference>
<evidence type="ECO:0000259" key="8">
    <source>
        <dbReference type="PROSITE" id="PS50879"/>
    </source>
</evidence>
<reference evidence="9" key="2">
    <citation type="journal article" date="2017" name="Front. Cell. Infect. Microbiol.">
        <title>Analysis of the Salivary Gland Transcriptome of Unfed and Partially Fed Amblyomma sculptum Ticks and Descriptive Proteome of the Saliva.</title>
        <authorList>
            <person name="Esteves E."/>
            <person name="Maruyama S.R."/>
            <person name="Kawahara R."/>
            <person name="Fujita A."/>
            <person name="Martins L.A."/>
            <person name="Righi A.A."/>
            <person name="Costa F.B."/>
            <person name="Palmisano G."/>
            <person name="Labruna M.B."/>
            <person name="Sa-Nunes A."/>
            <person name="Ribeiro J.M.C."/>
            <person name="Fogaca A.C."/>
        </authorList>
    </citation>
    <scope>NUCLEOTIDE SEQUENCE</scope>
</reference>
<evidence type="ECO:0000256" key="5">
    <source>
        <dbReference type="ARBA" id="ARBA00022723"/>
    </source>
</evidence>
<dbReference type="InterPro" id="IPR002156">
    <property type="entry name" value="RNaseH_domain"/>
</dbReference>
<organism evidence="9">
    <name type="scientific">Amblyomma sculptum</name>
    <name type="common">Tick</name>
    <dbReference type="NCBI Taxonomy" id="1581419"/>
    <lineage>
        <taxon>Eukaryota</taxon>
        <taxon>Metazoa</taxon>
        <taxon>Ecdysozoa</taxon>
        <taxon>Arthropoda</taxon>
        <taxon>Chelicerata</taxon>
        <taxon>Arachnida</taxon>
        <taxon>Acari</taxon>
        <taxon>Parasitiformes</taxon>
        <taxon>Ixodida</taxon>
        <taxon>Ixodoidea</taxon>
        <taxon>Ixodidae</taxon>
        <taxon>Amblyomminae</taxon>
        <taxon>Amblyomma</taxon>
    </lineage>
</organism>
<dbReference type="PANTHER" id="PTHR10642">
    <property type="entry name" value="RIBONUCLEASE H1"/>
    <property type="match status" value="1"/>
</dbReference>
<sequence length="407" mass="45768">MAFTRKTMTRYPLLLGGWSLPYVRSERFLGVVIDHNLSWSPQIKKLRERIPAASQVFRFMAGTRWGSNCRSMLLLEKAYVEGTLRYCLPVLQRLSTSSNKTLNAARNNCLRICLGLPKGSSASGTVAEAGCLPLEVIAAQETMRTHLRHVLQGKKHFLHRVHQTHSNSSFGQAVQLLPLPTINQPQKLLPLAFPPWTLSPLKVKKSVPGVNAKSRMPQAALLQATLAYLIEEYTQHTHIFTDGSTTKETSSCGLYVPSTGHALSYRLQRRTSSTTAELHGIKEAVSYILRRTAGRWVIFTDSQASLQILANLLKKTNHQPVSLDIGYIHHLAIAAGHCITFQWVPAHCGILANEKADEAARKGHQHQRYIRSFFTKSDASQMAKSFAYEEMYRLWSLPTHQYQFLHS</sequence>
<dbReference type="InterPro" id="IPR050092">
    <property type="entry name" value="RNase_H"/>
</dbReference>
<dbReference type="InterPro" id="IPR012337">
    <property type="entry name" value="RNaseH-like_sf"/>
</dbReference>
<dbReference type="Gene3D" id="3.30.420.10">
    <property type="entry name" value="Ribonuclease H-like superfamily/Ribonuclease H"/>
    <property type="match status" value="1"/>
</dbReference>
<dbReference type="InterPro" id="IPR036397">
    <property type="entry name" value="RNaseH_sf"/>
</dbReference>
<evidence type="ECO:0000256" key="7">
    <source>
        <dbReference type="ARBA" id="ARBA00022801"/>
    </source>
</evidence>
<accession>A0A1E1XLA1</accession>
<name>A0A1E1XLA1_AMBSC</name>
<evidence type="ECO:0000256" key="1">
    <source>
        <dbReference type="ARBA" id="ARBA00000077"/>
    </source>
</evidence>
<dbReference type="SUPFAM" id="SSF53098">
    <property type="entry name" value="Ribonuclease H-like"/>
    <property type="match status" value="1"/>
</dbReference>
<evidence type="ECO:0000256" key="4">
    <source>
        <dbReference type="ARBA" id="ARBA00022722"/>
    </source>
</evidence>
<feature type="non-terminal residue" evidence="9">
    <location>
        <position position="407"/>
    </location>
</feature>
<keyword evidence="6" id="KW-0255">Endonuclease</keyword>
<dbReference type="EC" id="3.1.26.4" evidence="3"/>
<feature type="domain" description="RNase H type-1" evidence="8">
    <location>
        <begin position="233"/>
        <end position="365"/>
    </location>
</feature>
<protein>
    <recommendedName>
        <fullName evidence="3">ribonuclease H</fullName>
        <ecNumber evidence="3">3.1.26.4</ecNumber>
    </recommendedName>
</protein>
<dbReference type="Pfam" id="PF00075">
    <property type="entry name" value="RNase_H"/>
    <property type="match status" value="1"/>
</dbReference>
<comment type="catalytic activity">
    <reaction evidence="1">
        <text>Endonucleolytic cleavage to 5'-phosphomonoester.</text>
        <dbReference type="EC" id="3.1.26.4"/>
    </reaction>
</comment>
<keyword evidence="7" id="KW-0378">Hydrolase</keyword>
<dbReference type="GO" id="GO:0004523">
    <property type="term" value="F:RNA-DNA hybrid ribonuclease activity"/>
    <property type="evidence" value="ECO:0007669"/>
    <property type="project" value="UniProtKB-EC"/>
</dbReference>
<comment type="similarity">
    <text evidence="2">Belongs to the RNase H family.</text>
</comment>
<keyword evidence="5" id="KW-0479">Metal-binding</keyword>
<evidence type="ECO:0000313" key="9">
    <source>
        <dbReference type="EMBL" id="JAT99761.1"/>
    </source>
</evidence>